<feature type="coiled-coil region" evidence="3">
    <location>
        <begin position="469"/>
        <end position="524"/>
    </location>
</feature>
<dbReference type="GO" id="GO:0009903">
    <property type="term" value="P:chloroplast avoidance movement"/>
    <property type="evidence" value="ECO:0007669"/>
    <property type="project" value="TreeGrafter"/>
</dbReference>
<feature type="coiled-coil region" evidence="3">
    <location>
        <begin position="66"/>
        <end position="128"/>
    </location>
</feature>
<feature type="coiled-coil region" evidence="3">
    <location>
        <begin position="290"/>
        <end position="345"/>
    </location>
</feature>
<dbReference type="GO" id="GO:0009904">
    <property type="term" value="P:chloroplast accumulation movement"/>
    <property type="evidence" value="ECO:0007669"/>
    <property type="project" value="TreeGrafter"/>
</dbReference>
<sequence length="566" mass="64419">MEKKGEIDTKPIDSVQAGISLFGAIGDQKKHKHTASNGYEKERELEEVVRDLASYKVQLEAKDAAYMQARLKLEQQQKAIDELSELLNIAETDRDKYIKECSEARVQLNELEHKLNEMTDQSLETRKVREQLQVAMCELKIRQEELLGIETELAASRESELKGIVKIELLENNAHLEKEKTVDLIRHISELNEAIRRSNFAVDEAKKEMSAALSSKDADLELAREKVVEVQNQLEEMSKQTELVRDLESQLQAKALYIDMIESALKQTNEQIKADLEVMDRESSDQALYIESLKLERNQLKEEVKNANEEIEKFKDRVETLKHQLEKMKLEMDEMKERGIGAEVEIALLKSELHEGRSKIAAAEAAEARAESVKSGLYLAVQDLAAEAAEVKKENIKLKQGPFWAYEENENPILDKTSPGIEEDLNAEASDRRDETATITITLEEYQSLITNVDPTPELSADNSSHLASPQYTDELEKLKKELEAAMIRIGEFRSRAEQATTRAEMAEKAKEAVEDQLRKWREHKQRRKAAVAAMKEVSAPKFKPPMYEGSSTVYQPLGKVLNLKL</sequence>
<keyword evidence="2 3" id="KW-0175">Coiled coil</keyword>
<dbReference type="GO" id="GO:0005829">
    <property type="term" value="C:cytosol"/>
    <property type="evidence" value="ECO:0007669"/>
    <property type="project" value="TreeGrafter"/>
</dbReference>
<dbReference type="KEGG" id="mcha:111006854"/>
<dbReference type="OrthoDB" id="673185at2759"/>
<feature type="coiled-coil region" evidence="3">
    <location>
        <begin position="188"/>
        <end position="250"/>
    </location>
</feature>
<dbReference type="InterPro" id="IPR008545">
    <property type="entry name" value="Web"/>
</dbReference>
<keyword evidence="4" id="KW-1185">Reference proteome</keyword>
<dbReference type="RefSeq" id="XP_022134632.1">
    <property type="nucleotide sequence ID" value="XM_022278940.1"/>
</dbReference>
<dbReference type="AlphaFoldDB" id="A0A6J1C051"/>
<evidence type="ECO:0000256" key="1">
    <source>
        <dbReference type="ARBA" id="ARBA00005485"/>
    </source>
</evidence>
<proteinExistence type="inferred from homology"/>
<comment type="similarity">
    <text evidence="1">Belongs to the WEB family.</text>
</comment>
<protein>
    <submittedName>
        <fullName evidence="5">WEB family protein At4g17210</fullName>
    </submittedName>
</protein>
<evidence type="ECO:0000256" key="2">
    <source>
        <dbReference type="ARBA" id="ARBA00023054"/>
    </source>
</evidence>
<evidence type="ECO:0000313" key="4">
    <source>
        <dbReference type="Proteomes" id="UP000504603"/>
    </source>
</evidence>
<evidence type="ECO:0000256" key="3">
    <source>
        <dbReference type="SAM" id="Coils"/>
    </source>
</evidence>
<dbReference type="PANTHER" id="PTHR32054:SF17">
    <property type="entry name" value="EXPRESSED PROTEIN"/>
    <property type="match status" value="1"/>
</dbReference>
<accession>A0A6J1C051</accession>
<name>A0A6J1C051_MOMCH</name>
<organism evidence="4 5">
    <name type="scientific">Momordica charantia</name>
    <name type="common">Bitter gourd</name>
    <name type="synonym">Balsam pear</name>
    <dbReference type="NCBI Taxonomy" id="3673"/>
    <lineage>
        <taxon>Eukaryota</taxon>
        <taxon>Viridiplantae</taxon>
        <taxon>Streptophyta</taxon>
        <taxon>Embryophyta</taxon>
        <taxon>Tracheophyta</taxon>
        <taxon>Spermatophyta</taxon>
        <taxon>Magnoliopsida</taxon>
        <taxon>eudicotyledons</taxon>
        <taxon>Gunneridae</taxon>
        <taxon>Pentapetalae</taxon>
        <taxon>rosids</taxon>
        <taxon>fabids</taxon>
        <taxon>Cucurbitales</taxon>
        <taxon>Cucurbitaceae</taxon>
        <taxon>Momordiceae</taxon>
        <taxon>Momordica</taxon>
    </lineage>
</organism>
<reference evidence="5" key="1">
    <citation type="submission" date="2025-08" db="UniProtKB">
        <authorList>
            <consortium name="RefSeq"/>
        </authorList>
    </citation>
    <scope>IDENTIFICATION</scope>
    <source>
        <strain evidence="5">OHB3-1</strain>
    </source>
</reference>
<dbReference type="Pfam" id="PF05701">
    <property type="entry name" value="WEMBL"/>
    <property type="match status" value="1"/>
</dbReference>
<dbReference type="Proteomes" id="UP000504603">
    <property type="component" value="Unplaced"/>
</dbReference>
<evidence type="ECO:0000313" key="5">
    <source>
        <dbReference type="RefSeq" id="XP_022134632.1"/>
    </source>
</evidence>
<dbReference type="GeneID" id="111006854"/>
<dbReference type="PANTHER" id="PTHR32054">
    <property type="entry name" value="HEAVY CHAIN, PUTATIVE, EXPRESSED-RELATED-RELATED"/>
    <property type="match status" value="1"/>
</dbReference>
<gene>
    <name evidence="5" type="primary">LOC111006854</name>
</gene>